<evidence type="ECO:0000313" key="1">
    <source>
        <dbReference type="EMBL" id="KKL70121.1"/>
    </source>
</evidence>
<organism evidence="1">
    <name type="scientific">marine sediment metagenome</name>
    <dbReference type="NCBI Taxonomy" id="412755"/>
    <lineage>
        <taxon>unclassified sequences</taxon>
        <taxon>metagenomes</taxon>
        <taxon>ecological metagenomes</taxon>
    </lineage>
</organism>
<accession>A0A0F9EV10</accession>
<feature type="non-terminal residue" evidence="1">
    <location>
        <position position="181"/>
    </location>
</feature>
<gene>
    <name evidence="1" type="ORF">LCGC14_2108110</name>
</gene>
<comment type="caution">
    <text evidence="1">The sequence shown here is derived from an EMBL/GenBank/DDBJ whole genome shotgun (WGS) entry which is preliminary data.</text>
</comment>
<dbReference type="EMBL" id="LAZR01025991">
    <property type="protein sequence ID" value="KKL70121.1"/>
    <property type="molecule type" value="Genomic_DNA"/>
</dbReference>
<dbReference type="AlphaFoldDB" id="A0A0F9EV10"/>
<reference evidence="1" key="1">
    <citation type="journal article" date="2015" name="Nature">
        <title>Complex archaea that bridge the gap between prokaryotes and eukaryotes.</title>
        <authorList>
            <person name="Spang A."/>
            <person name="Saw J.H."/>
            <person name="Jorgensen S.L."/>
            <person name="Zaremba-Niedzwiedzka K."/>
            <person name="Martijn J."/>
            <person name="Lind A.E."/>
            <person name="van Eijk R."/>
            <person name="Schleper C."/>
            <person name="Guy L."/>
            <person name="Ettema T.J."/>
        </authorList>
    </citation>
    <scope>NUCLEOTIDE SEQUENCE</scope>
</reference>
<protein>
    <submittedName>
        <fullName evidence="1">Uncharacterized protein</fullName>
    </submittedName>
</protein>
<proteinExistence type="predicted"/>
<sequence length="181" mass="19948">MIITNPEDKDEVLFFKRSWSDPQGNPHITLYRSYTNMANKVGKDLAAKDVTASDDGVVYHLTYNTTTQRGNPLLLPALDWIKQYRRFLASRIAVILALARFAWRTKIKGGQAAVDVIKAVTEEKEVAAGSQLLENLGSDTTPIRTESGAAAAYRDGRMIKLQVCAAVGIPEQYFGDISIGN</sequence>
<name>A0A0F9EV10_9ZZZZ</name>